<feature type="region of interest" description="Disordered" evidence="1">
    <location>
        <begin position="43"/>
        <end position="72"/>
    </location>
</feature>
<feature type="region of interest" description="Disordered" evidence="1">
    <location>
        <begin position="86"/>
        <end position="108"/>
    </location>
</feature>
<name>A0A2P5I5S2_DIAHE</name>
<protein>
    <submittedName>
        <fullName evidence="2">Uncharacterized protein</fullName>
    </submittedName>
</protein>
<sequence length="131" mass="14213">MVFGLRVSYHPAQTARHDSYQSPLVCPCAACFDSEEHRLAREACGNPAKQSTITAGSDSSVPNPPPPVRKRAETAGWQWFGFPLDRKQTAESTASTRPLRTAAPTRRKTSAAILPVTCQQSGIGREAQAVY</sequence>
<accession>A0A2P5I5S2</accession>
<evidence type="ECO:0000313" key="3">
    <source>
        <dbReference type="Proteomes" id="UP000094444"/>
    </source>
</evidence>
<keyword evidence="3" id="KW-1185">Reference proteome</keyword>
<dbReference type="OrthoDB" id="5192584at2759"/>
<evidence type="ECO:0000313" key="2">
    <source>
        <dbReference type="EMBL" id="POS77840.1"/>
    </source>
</evidence>
<feature type="compositionally biased region" description="Polar residues" evidence="1">
    <location>
        <begin position="48"/>
        <end position="61"/>
    </location>
</feature>
<evidence type="ECO:0000256" key="1">
    <source>
        <dbReference type="SAM" id="MobiDB-lite"/>
    </source>
</evidence>
<reference evidence="2" key="1">
    <citation type="submission" date="2017-09" db="EMBL/GenBank/DDBJ databases">
        <title>Polyketide synthases of a Diaporthe helianthi virulent isolate.</title>
        <authorList>
            <person name="Baroncelli R."/>
        </authorList>
    </citation>
    <scope>NUCLEOTIDE SEQUENCE [LARGE SCALE GENOMIC DNA]</scope>
    <source>
        <strain evidence="2">7/96</strain>
    </source>
</reference>
<feature type="compositionally biased region" description="Low complexity" evidence="1">
    <location>
        <begin position="92"/>
        <end position="104"/>
    </location>
</feature>
<comment type="caution">
    <text evidence="2">The sequence shown here is derived from an EMBL/GenBank/DDBJ whole genome shotgun (WGS) entry which is preliminary data.</text>
</comment>
<dbReference type="EMBL" id="MAVT02000237">
    <property type="protein sequence ID" value="POS77840.1"/>
    <property type="molecule type" value="Genomic_DNA"/>
</dbReference>
<organism evidence="2 3">
    <name type="scientific">Diaporthe helianthi</name>
    <dbReference type="NCBI Taxonomy" id="158607"/>
    <lineage>
        <taxon>Eukaryota</taxon>
        <taxon>Fungi</taxon>
        <taxon>Dikarya</taxon>
        <taxon>Ascomycota</taxon>
        <taxon>Pezizomycotina</taxon>
        <taxon>Sordariomycetes</taxon>
        <taxon>Sordariomycetidae</taxon>
        <taxon>Diaporthales</taxon>
        <taxon>Diaporthaceae</taxon>
        <taxon>Diaporthe</taxon>
    </lineage>
</organism>
<dbReference type="AlphaFoldDB" id="A0A2P5I5S2"/>
<dbReference type="InParanoid" id="A0A2P5I5S2"/>
<gene>
    <name evidence="2" type="ORF">DHEL01_v203781</name>
</gene>
<dbReference type="Proteomes" id="UP000094444">
    <property type="component" value="Unassembled WGS sequence"/>
</dbReference>
<proteinExistence type="predicted"/>